<dbReference type="GO" id="GO:0046872">
    <property type="term" value="F:metal ion binding"/>
    <property type="evidence" value="ECO:0007669"/>
    <property type="project" value="UniProtKB-KW"/>
</dbReference>
<evidence type="ECO:0000256" key="10">
    <source>
        <dbReference type="SAM" id="Coils"/>
    </source>
</evidence>
<protein>
    <submittedName>
        <fullName evidence="15">Cytochrome c/FTR1 family iron permease</fullName>
    </submittedName>
</protein>
<dbReference type="Gene3D" id="1.10.760.10">
    <property type="entry name" value="Cytochrome c-like domain"/>
    <property type="match status" value="1"/>
</dbReference>
<feature type="transmembrane region" description="Helical" evidence="12">
    <location>
        <begin position="561"/>
        <end position="585"/>
    </location>
</feature>
<evidence type="ECO:0000256" key="9">
    <source>
        <dbReference type="PROSITE-ProRule" id="PRU00433"/>
    </source>
</evidence>
<dbReference type="Pfam" id="PF03239">
    <property type="entry name" value="FTR1"/>
    <property type="match status" value="1"/>
</dbReference>
<dbReference type="RefSeq" id="WP_019604656.1">
    <property type="nucleotide sequence ID" value="NZ_JAUOPB010000007.1"/>
</dbReference>
<proteinExistence type="inferred from homology"/>
<evidence type="ECO:0000256" key="8">
    <source>
        <dbReference type="ARBA" id="ARBA00023136"/>
    </source>
</evidence>
<evidence type="ECO:0000256" key="6">
    <source>
        <dbReference type="ARBA" id="ARBA00022989"/>
    </source>
</evidence>
<evidence type="ECO:0000256" key="4">
    <source>
        <dbReference type="ARBA" id="ARBA00022692"/>
    </source>
</evidence>
<feature type="region of interest" description="Disordered" evidence="11">
    <location>
        <begin position="147"/>
        <end position="171"/>
    </location>
</feature>
<evidence type="ECO:0000256" key="1">
    <source>
        <dbReference type="ARBA" id="ARBA00004141"/>
    </source>
</evidence>
<evidence type="ECO:0000256" key="7">
    <source>
        <dbReference type="ARBA" id="ARBA00023004"/>
    </source>
</evidence>
<feature type="chain" id="PRO_5043476897" evidence="13">
    <location>
        <begin position="29"/>
        <end position="633"/>
    </location>
</feature>
<evidence type="ECO:0000256" key="5">
    <source>
        <dbReference type="ARBA" id="ARBA00022723"/>
    </source>
</evidence>
<keyword evidence="7 9" id="KW-0408">Iron</keyword>
<accession>A0AAW7X8A6</accession>
<keyword evidence="10" id="KW-0175">Coiled coil</keyword>
<feature type="transmembrane region" description="Helical" evidence="12">
    <location>
        <begin position="446"/>
        <end position="465"/>
    </location>
</feature>
<feature type="signal peptide" evidence="13">
    <location>
        <begin position="1"/>
        <end position="28"/>
    </location>
</feature>
<reference evidence="15" key="1">
    <citation type="submission" date="2023-07" db="EMBL/GenBank/DDBJ databases">
        <title>Genome content predicts the carbon catabolic preferences of heterotrophic bacteria.</title>
        <authorList>
            <person name="Gralka M."/>
        </authorList>
    </citation>
    <scope>NUCLEOTIDE SEQUENCE</scope>
    <source>
        <strain evidence="15">I3M17_2</strain>
    </source>
</reference>
<evidence type="ECO:0000256" key="12">
    <source>
        <dbReference type="SAM" id="Phobius"/>
    </source>
</evidence>
<evidence type="ECO:0000256" key="3">
    <source>
        <dbReference type="ARBA" id="ARBA00022617"/>
    </source>
</evidence>
<keyword evidence="4 12" id="KW-0812">Transmembrane</keyword>
<dbReference type="InterPro" id="IPR036909">
    <property type="entry name" value="Cyt_c-like_dom_sf"/>
</dbReference>
<dbReference type="GO" id="GO:0033573">
    <property type="term" value="C:high-affinity iron permease complex"/>
    <property type="evidence" value="ECO:0007669"/>
    <property type="project" value="InterPro"/>
</dbReference>
<evidence type="ECO:0000259" key="14">
    <source>
        <dbReference type="PROSITE" id="PS51007"/>
    </source>
</evidence>
<feature type="transmembrane region" description="Helical" evidence="12">
    <location>
        <begin position="605"/>
        <end position="623"/>
    </location>
</feature>
<feature type="domain" description="Cytochrome c" evidence="14">
    <location>
        <begin position="131"/>
        <end position="218"/>
    </location>
</feature>
<keyword evidence="13" id="KW-0732">Signal</keyword>
<comment type="subcellular location">
    <subcellularLocation>
        <location evidence="1">Membrane</location>
        <topology evidence="1">Multi-pass membrane protein</topology>
    </subcellularLocation>
</comment>
<organism evidence="15 16">
    <name type="scientific">Saccharophagus degradans</name>
    <dbReference type="NCBI Taxonomy" id="86304"/>
    <lineage>
        <taxon>Bacteria</taxon>
        <taxon>Pseudomonadati</taxon>
        <taxon>Pseudomonadota</taxon>
        <taxon>Gammaproteobacteria</taxon>
        <taxon>Cellvibrionales</taxon>
        <taxon>Cellvibrionaceae</taxon>
        <taxon>Saccharophagus</taxon>
    </lineage>
</organism>
<gene>
    <name evidence="15" type="ORF">Q4521_11150</name>
</gene>
<dbReference type="GO" id="GO:0020037">
    <property type="term" value="F:heme binding"/>
    <property type="evidence" value="ECO:0007669"/>
    <property type="project" value="InterPro"/>
</dbReference>
<dbReference type="InterPro" id="IPR004923">
    <property type="entry name" value="FTR1/Fip1/EfeU"/>
</dbReference>
<dbReference type="GO" id="GO:0009055">
    <property type="term" value="F:electron transfer activity"/>
    <property type="evidence" value="ECO:0007669"/>
    <property type="project" value="InterPro"/>
</dbReference>
<dbReference type="InterPro" id="IPR009056">
    <property type="entry name" value="Cyt_c-like_dom"/>
</dbReference>
<dbReference type="AlphaFoldDB" id="A0AAW7X8A6"/>
<keyword evidence="3 9" id="KW-0349">Heme</keyword>
<evidence type="ECO:0000256" key="2">
    <source>
        <dbReference type="ARBA" id="ARBA00008333"/>
    </source>
</evidence>
<dbReference type="GO" id="GO:0015093">
    <property type="term" value="F:ferrous iron transmembrane transporter activity"/>
    <property type="evidence" value="ECO:0007669"/>
    <property type="project" value="TreeGrafter"/>
</dbReference>
<keyword evidence="8 12" id="KW-0472">Membrane</keyword>
<feature type="transmembrane region" description="Helical" evidence="12">
    <location>
        <begin position="408"/>
        <end position="430"/>
    </location>
</feature>
<feature type="transmembrane region" description="Helical" evidence="12">
    <location>
        <begin position="374"/>
        <end position="401"/>
    </location>
</feature>
<feature type="coiled-coil region" evidence="10">
    <location>
        <begin position="323"/>
        <end position="363"/>
    </location>
</feature>
<evidence type="ECO:0000313" key="15">
    <source>
        <dbReference type="EMBL" id="MDO6423031.1"/>
    </source>
</evidence>
<sequence>MFFPWFNGSKVHTAMLLLISILSVNCIANTQIPDYRQMAQLAEYIGVDYPEAIDSGEIINNAEYQEMLEFSGILITQAKASKVSALVSKAEILEASIKEKKASSVIQQLCNELRSELLEQMPQATLPRQLLPEPETQSLFQQQCSTCHGRQGKGDGPTSIGLEPPPTDFTDRTRAMNRSILGLYDAISNGIDETAMVAYDHLSEEQRWSLAFYAGSLAFEEVKVEFAKSPNVTLEELINNSPTQLANGDIDELEKVVQLRASPSRLFSHSPSPLGIARSKLLEARSAYKNGQLEKANHFAVSAYLDGFELVESSLDTRDSNLRKQIEANMMALRKQFKNAENREQLEASLDATLAQLDSAEQILSSEGLSNATLFSASLIILLREGLEALLVTLALAMVLIRSGRADVLRYVHAGWITALVAGGLTWWAARELISISGASREVMEGVAALTAAAVLFYVGVWMHSKSHAAQWKAYIQKQVTQRLEVGTLWGIALLVFIAVYREVFETVLFYEALLTQSLPSQTPTIISGFLVGTLCLVVVAWLTIRYSVKLPIGRFFSVTTYLLVGLSFVLIGKGIIALQEAAIIGISPLPMTFELDWIGLKSTWQSLLAQALVIAVFVAYTIRSRLSRIQVM</sequence>
<keyword evidence="5 9" id="KW-0479">Metal-binding</keyword>
<evidence type="ECO:0000256" key="11">
    <source>
        <dbReference type="SAM" id="MobiDB-lite"/>
    </source>
</evidence>
<evidence type="ECO:0000313" key="16">
    <source>
        <dbReference type="Proteomes" id="UP001169760"/>
    </source>
</evidence>
<feature type="transmembrane region" description="Helical" evidence="12">
    <location>
        <begin position="525"/>
        <end position="549"/>
    </location>
</feature>
<keyword evidence="6 12" id="KW-1133">Transmembrane helix</keyword>
<comment type="caution">
    <text evidence="15">The sequence shown here is derived from an EMBL/GenBank/DDBJ whole genome shotgun (WGS) entry which is preliminary data.</text>
</comment>
<dbReference type="PANTHER" id="PTHR31632:SF2">
    <property type="entry name" value="PLASMA MEMBRANE IRON PERMEASE"/>
    <property type="match status" value="1"/>
</dbReference>
<feature type="transmembrane region" description="Helical" evidence="12">
    <location>
        <begin position="486"/>
        <end position="505"/>
    </location>
</feature>
<dbReference type="PANTHER" id="PTHR31632">
    <property type="entry name" value="IRON TRANSPORTER FTH1"/>
    <property type="match status" value="1"/>
</dbReference>
<dbReference type="Pfam" id="PF00034">
    <property type="entry name" value="Cytochrom_C"/>
    <property type="match status" value="1"/>
</dbReference>
<dbReference type="SUPFAM" id="SSF46626">
    <property type="entry name" value="Cytochrome c"/>
    <property type="match status" value="1"/>
</dbReference>
<dbReference type="EMBL" id="JAUOPB010000007">
    <property type="protein sequence ID" value="MDO6423031.1"/>
    <property type="molecule type" value="Genomic_DNA"/>
</dbReference>
<dbReference type="PROSITE" id="PS51007">
    <property type="entry name" value="CYTC"/>
    <property type="match status" value="1"/>
</dbReference>
<evidence type="ECO:0000256" key="13">
    <source>
        <dbReference type="SAM" id="SignalP"/>
    </source>
</evidence>
<name>A0AAW7X8A6_9GAMM</name>
<comment type="similarity">
    <text evidence="2">Belongs to the oxidase-dependent Fe transporter (OFeT) (TC 9.A.10.1) family.</text>
</comment>
<dbReference type="Proteomes" id="UP001169760">
    <property type="component" value="Unassembled WGS sequence"/>
</dbReference>